<feature type="domain" description="Glycosyltransferase subfamily 4-like N-terminal" evidence="3">
    <location>
        <begin position="16"/>
        <end position="200"/>
    </location>
</feature>
<keyword evidence="1" id="KW-0472">Membrane</keyword>
<dbReference type="PANTHER" id="PTHR45947:SF3">
    <property type="entry name" value="SULFOQUINOVOSYL TRANSFERASE SQD2"/>
    <property type="match status" value="1"/>
</dbReference>
<dbReference type="InterPro" id="IPR001296">
    <property type="entry name" value="Glyco_trans_1"/>
</dbReference>
<protein>
    <submittedName>
        <fullName evidence="4">Glycosyltransferase family 4 protein</fullName>
    </submittedName>
</protein>
<name>A0A941JTL0_9CHRO</name>
<keyword evidence="1" id="KW-1133">Transmembrane helix</keyword>
<dbReference type="Gene3D" id="3.40.50.2000">
    <property type="entry name" value="Glycogen Phosphorylase B"/>
    <property type="match status" value="2"/>
</dbReference>
<evidence type="ECO:0000313" key="4">
    <source>
        <dbReference type="EMBL" id="MBR8828867.1"/>
    </source>
</evidence>
<dbReference type="CDD" id="cd03794">
    <property type="entry name" value="GT4_WbuB-like"/>
    <property type="match status" value="1"/>
</dbReference>
<evidence type="ECO:0000313" key="5">
    <source>
        <dbReference type="Proteomes" id="UP000767446"/>
    </source>
</evidence>
<sequence length="417" mass="46654">MRILIYSYNYHPEMIGIAPLMTDLAEGLVKRGHQVRVVTAMPWYPADKINQEYRGKLYLTEEINGVKIQRCYVWIRKKRSFVNRILFELSFVSLSFCQALLGWTPDVILLTVPGLSVSVPAAILGWLYHCPIVLNVQDILPDAAVHVGLLTNKKLIRIFQYLEKFAYTQATKISVITEGFINNLLAKGVNPEKIVAIPNWVDVNFIRPLPQADNYFRIEHQLADKFVVLYAGNIALTQGLETLIEAATYLRHLQEIAIVIVGEKQALANLKLQCEEYGADNVTLVPFQTRKQLPEMLAAANIGLVLQKRNVIGFNMPSKIQVWLASGRPLIASVPLTGTAAEVTEKSGGGLVVPPEAPEKLAASIEELYFNPPKIKLLAAQGRKYAELNYNFESALAKYEQVFSSIVKNHPKGNQSK</sequence>
<dbReference type="NCBIfam" id="NF007640">
    <property type="entry name" value="PRK10307.1"/>
    <property type="match status" value="1"/>
</dbReference>
<reference evidence="4" key="1">
    <citation type="submission" date="2021-02" db="EMBL/GenBank/DDBJ databases">
        <title>Metagenome analyses of Stigonema ocellatum DSM 106950, Chlorogloea purpurea SAG 13.99 and Gomphosphaeria aponina DSM 107014.</title>
        <authorList>
            <person name="Marter P."/>
            <person name="Huang S."/>
        </authorList>
    </citation>
    <scope>NUCLEOTIDE SEQUENCE</scope>
    <source>
        <strain evidence="4">JP213</strain>
    </source>
</reference>
<dbReference type="Proteomes" id="UP000767446">
    <property type="component" value="Unassembled WGS sequence"/>
</dbReference>
<keyword evidence="1" id="KW-0812">Transmembrane</keyword>
<proteinExistence type="predicted"/>
<evidence type="ECO:0000256" key="1">
    <source>
        <dbReference type="SAM" id="Phobius"/>
    </source>
</evidence>
<comment type="caution">
    <text evidence="4">The sequence shown here is derived from an EMBL/GenBank/DDBJ whole genome shotgun (WGS) entry which is preliminary data.</text>
</comment>
<dbReference type="Pfam" id="PF00534">
    <property type="entry name" value="Glycos_transf_1"/>
    <property type="match status" value="1"/>
</dbReference>
<dbReference type="AlphaFoldDB" id="A0A941JTL0"/>
<dbReference type="InterPro" id="IPR050194">
    <property type="entry name" value="Glycosyltransferase_grp1"/>
</dbReference>
<dbReference type="SUPFAM" id="SSF53756">
    <property type="entry name" value="UDP-Glycosyltransferase/glycogen phosphorylase"/>
    <property type="match status" value="1"/>
</dbReference>
<dbReference type="Pfam" id="PF13579">
    <property type="entry name" value="Glyco_trans_4_4"/>
    <property type="match status" value="1"/>
</dbReference>
<feature type="transmembrane region" description="Helical" evidence="1">
    <location>
        <begin position="107"/>
        <end position="128"/>
    </location>
</feature>
<feature type="transmembrane region" description="Helical" evidence="1">
    <location>
        <begin position="85"/>
        <end position="101"/>
    </location>
</feature>
<feature type="domain" description="Glycosyl transferase family 1" evidence="2">
    <location>
        <begin position="222"/>
        <end position="384"/>
    </location>
</feature>
<dbReference type="InterPro" id="IPR028098">
    <property type="entry name" value="Glyco_trans_4-like_N"/>
</dbReference>
<evidence type="ECO:0000259" key="3">
    <source>
        <dbReference type="Pfam" id="PF13579"/>
    </source>
</evidence>
<dbReference type="GO" id="GO:0016758">
    <property type="term" value="F:hexosyltransferase activity"/>
    <property type="evidence" value="ECO:0007669"/>
    <property type="project" value="TreeGrafter"/>
</dbReference>
<gene>
    <name evidence="4" type="ORF">DSM107014_13365</name>
</gene>
<dbReference type="EMBL" id="JADQBC010000092">
    <property type="protein sequence ID" value="MBR8828867.1"/>
    <property type="molecule type" value="Genomic_DNA"/>
</dbReference>
<organism evidence="4 5">
    <name type="scientific">Gomphosphaeria aponina SAG 52.96 = DSM 107014</name>
    <dbReference type="NCBI Taxonomy" id="1521640"/>
    <lineage>
        <taxon>Bacteria</taxon>
        <taxon>Bacillati</taxon>
        <taxon>Cyanobacteriota</taxon>
        <taxon>Cyanophyceae</taxon>
        <taxon>Oscillatoriophycideae</taxon>
        <taxon>Chroococcales</taxon>
        <taxon>Gomphosphaeriaceae</taxon>
        <taxon>Gomphosphaeria</taxon>
    </lineage>
</organism>
<evidence type="ECO:0000259" key="2">
    <source>
        <dbReference type="Pfam" id="PF00534"/>
    </source>
</evidence>
<dbReference type="PANTHER" id="PTHR45947">
    <property type="entry name" value="SULFOQUINOVOSYL TRANSFERASE SQD2"/>
    <property type="match status" value="1"/>
</dbReference>
<accession>A0A941JTL0</accession>